<dbReference type="Proteomes" id="UP000464620">
    <property type="component" value="Chromosome B09"/>
</dbReference>
<evidence type="ECO:0000313" key="2">
    <source>
        <dbReference type="EMBL" id="QHN76044.1"/>
    </source>
</evidence>
<proteinExistence type="predicted"/>
<keyword evidence="1" id="KW-0732">Signal</keyword>
<reference evidence="2 3" key="1">
    <citation type="submission" date="2020-01" db="EMBL/GenBank/DDBJ databases">
        <title>Genome sequence of Arachis hypogaea, cultivar Shitouqi.</title>
        <authorList>
            <person name="Zhuang W."/>
            <person name="Chen H."/>
            <person name="Varshney R."/>
            <person name="Wang D."/>
            <person name="Ming R."/>
        </authorList>
    </citation>
    <scope>NUCLEOTIDE SEQUENCE [LARGE SCALE GENOMIC DNA]</scope>
    <source>
        <tissue evidence="2">Young leaf</tissue>
    </source>
</reference>
<name>A0A6B9V562_ARAHY</name>
<evidence type="ECO:0000313" key="3">
    <source>
        <dbReference type="Proteomes" id="UP000464620"/>
    </source>
</evidence>
<protein>
    <submittedName>
        <fullName evidence="2">Uncharacterized protein</fullName>
    </submittedName>
</protein>
<dbReference type="AlphaFoldDB" id="A0A6B9V562"/>
<feature type="signal peptide" evidence="1">
    <location>
        <begin position="1"/>
        <end position="22"/>
    </location>
</feature>
<gene>
    <name evidence="2" type="ORF">DS421_19g640550</name>
</gene>
<dbReference type="EMBL" id="CP031001">
    <property type="protein sequence ID" value="QHN76044.1"/>
    <property type="molecule type" value="Genomic_DNA"/>
</dbReference>
<evidence type="ECO:0000256" key="1">
    <source>
        <dbReference type="SAM" id="SignalP"/>
    </source>
</evidence>
<feature type="chain" id="PRO_5025488558" evidence="1">
    <location>
        <begin position="23"/>
        <end position="100"/>
    </location>
</feature>
<sequence length="100" mass="11437">MAKKGATLAITMLVILASFCSAIDEFHETIGEEPWTTTYYIAANTVQGCMKECKIRFEPNPIKKKHCLQGCIIYECNKLYRRSENKRLQCIGILNAKYIN</sequence>
<accession>A0A6B9V562</accession>
<organism evidence="2 3">
    <name type="scientific">Arachis hypogaea</name>
    <name type="common">Peanut</name>
    <dbReference type="NCBI Taxonomy" id="3818"/>
    <lineage>
        <taxon>Eukaryota</taxon>
        <taxon>Viridiplantae</taxon>
        <taxon>Streptophyta</taxon>
        <taxon>Embryophyta</taxon>
        <taxon>Tracheophyta</taxon>
        <taxon>Spermatophyta</taxon>
        <taxon>Magnoliopsida</taxon>
        <taxon>eudicotyledons</taxon>
        <taxon>Gunneridae</taxon>
        <taxon>Pentapetalae</taxon>
        <taxon>rosids</taxon>
        <taxon>fabids</taxon>
        <taxon>Fabales</taxon>
        <taxon>Fabaceae</taxon>
        <taxon>Papilionoideae</taxon>
        <taxon>50 kb inversion clade</taxon>
        <taxon>dalbergioids sensu lato</taxon>
        <taxon>Dalbergieae</taxon>
        <taxon>Pterocarpus clade</taxon>
        <taxon>Arachis</taxon>
    </lineage>
</organism>